<dbReference type="AlphaFoldDB" id="A0A4C1Z7Z2"/>
<keyword evidence="2" id="KW-1185">Reference proteome</keyword>
<name>A0A4C1Z7Z2_EUMVA</name>
<sequence length="92" mass="10112">MTNSSYLFCLGGDPQPCGNGELRLPGTATTKTCDRRQTGKCMISIERRRMVAAVVGAVTRPAFVHPTVTIDVPSGQNRITCRSVRHERKITH</sequence>
<comment type="caution">
    <text evidence="1">The sequence shown here is derived from an EMBL/GenBank/DDBJ whole genome shotgun (WGS) entry which is preliminary data.</text>
</comment>
<evidence type="ECO:0000313" key="1">
    <source>
        <dbReference type="EMBL" id="GBP83998.1"/>
    </source>
</evidence>
<proteinExistence type="predicted"/>
<evidence type="ECO:0000313" key="2">
    <source>
        <dbReference type="Proteomes" id="UP000299102"/>
    </source>
</evidence>
<protein>
    <submittedName>
        <fullName evidence="1">Uncharacterized protein</fullName>
    </submittedName>
</protein>
<dbReference type="Proteomes" id="UP000299102">
    <property type="component" value="Unassembled WGS sequence"/>
</dbReference>
<gene>
    <name evidence="1" type="ORF">EVAR_91717_1</name>
</gene>
<reference evidence="1 2" key="1">
    <citation type="journal article" date="2019" name="Commun. Biol.">
        <title>The bagworm genome reveals a unique fibroin gene that provides high tensile strength.</title>
        <authorList>
            <person name="Kono N."/>
            <person name="Nakamura H."/>
            <person name="Ohtoshi R."/>
            <person name="Tomita M."/>
            <person name="Numata K."/>
            <person name="Arakawa K."/>
        </authorList>
    </citation>
    <scope>NUCLEOTIDE SEQUENCE [LARGE SCALE GENOMIC DNA]</scope>
</reference>
<organism evidence="1 2">
    <name type="scientific">Eumeta variegata</name>
    <name type="common">Bagworm moth</name>
    <name type="synonym">Eumeta japonica</name>
    <dbReference type="NCBI Taxonomy" id="151549"/>
    <lineage>
        <taxon>Eukaryota</taxon>
        <taxon>Metazoa</taxon>
        <taxon>Ecdysozoa</taxon>
        <taxon>Arthropoda</taxon>
        <taxon>Hexapoda</taxon>
        <taxon>Insecta</taxon>
        <taxon>Pterygota</taxon>
        <taxon>Neoptera</taxon>
        <taxon>Endopterygota</taxon>
        <taxon>Lepidoptera</taxon>
        <taxon>Glossata</taxon>
        <taxon>Ditrysia</taxon>
        <taxon>Tineoidea</taxon>
        <taxon>Psychidae</taxon>
        <taxon>Oiketicinae</taxon>
        <taxon>Eumeta</taxon>
    </lineage>
</organism>
<dbReference type="EMBL" id="BGZK01001653">
    <property type="protein sequence ID" value="GBP83998.1"/>
    <property type="molecule type" value="Genomic_DNA"/>
</dbReference>
<accession>A0A4C1Z7Z2</accession>